<keyword evidence="1" id="KW-1133">Transmembrane helix</keyword>
<proteinExistence type="predicted"/>
<dbReference type="Proteomes" id="UP000234956">
    <property type="component" value="Unassembled WGS sequence"/>
</dbReference>
<feature type="transmembrane region" description="Helical" evidence="1">
    <location>
        <begin position="31"/>
        <end position="56"/>
    </location>
</feature>
<name>A0A2I0UY19_9BACI</name>
<keyword evidence="1 2" id="KW-0812">Transmembrane</keyword>
<keyword evidence="1" id="KW-0472">Membrane</keyword>
<reference evidence="2 3" key="1">
    <citation type="submission" date="2017-10" db="EMBL/GenBank/DDBJ databases">
        <title>Draft genome of Lysinibacillus fusiformis strain Juneja, a laboratory-derived pathogen of Drosophila melanogaster.</title>
        <authorList>
            <person name="Smith B.R."/>
            <person name="Unckless R.L."/>
        </authorList>
    </citation>
    <scope>NUCLEOTIDE SEQUENCE [LARGE SCALE GENOMIC DNA]</scope>
    <source>
        <strain evidence="2 3">Juneja</strain>
    </source>
</reference>
<gene>
    <name evidence="2" type="ORF">CRI88_14480</name>
</gene>
<evidence type="ECO:0000313" key="2">
    <source>
        <dbReference type="EMBL" id="PKU50886.1"/>
    </source>
</evidence>
<dbReference type="RefSeq" id="WP_036127503.1">
    <property type="nucleotide sequence ID" value="NZ_JAZBNI010000011.1"/>
</dbReference>
<organism evidence="2 3">
    <name type="scientific">Lysinibacillus fusiformis</name>
    <dbReference type="NCBI Taxonomy" id="28031"/>
    <lineage>
        <taxon>Bacteria</taxon>
        <taxon>Bacillati</taxon>
        <taxon>Bacillota</taxon>
        <taxon>Bacilli</taxon>
        <taxon>Bacillales</taxon>
        <taxon>Bacillaceae</taxon>
        <taxon>Lysinibacillus</taxon>
    </lineage>
</organism>
<sequence>MGIAEVLTIVFVVLKLTDVIAWSWWVVLLPAILSFSLYVIVVVIKLMTVLIAVIAVKRREKRVDQ</sequence>
<feature type="transmembrane region" description="Helical" evidence="1">
    <location>
        <begin position="7"/>
        <end position="25"/>
    </location>
</feature>
<protein>
    <submittedName>
        <fullName evidence="2">Transmembrane Fragile-X-F protein</fullName>
    </submittedName>
</protein>
<dbReference type="EMBL" id="PDFK01000004">
    <property type="protein sequence ID" value="PKU50886.1"/>
    <property type="molecule type" value="Genomic_DNA"/>
</dbReference>
<comment type="caution">
    <text evidence="2">The sequence shown here is derived from an EMBL/GenBank/DDBJ whole genome shotgun (WGS) entry which is preliminary data.</text>
</comment>
<dbReference type="AlphaFoldDB" id="A0A2I0UY19"/>
<accession>A0A2I0UY19</accession>
<evidence type="ECO:0000256" key="1">
    <source>
        <dbReference type="SAM" id="Phobius"/>
    </source>
</evidence>
<evidence type="ECO:0000313" key="3">
    <source>
        <dbReference type="Proteomes" id="UP000234956"/>
    </source>
</evidence>